<gene>
    <name evidence="1" type="ORF">MNBD_ALPHA08-1288</name>
</gene>
<dbReference type="InterPro" id="IPR003509">
    <property type="entry name" value="UPF0102_YraN-like"/>
</dbReference>
<dbReference type="PANTHER" id="PTHR34039">
    <property type="entry name" value="UPF0102 PROTEIN YRAN"/>
    <property type="match status" value="1"/>
</dbReference>
<dbReference type="PANTHER" id="PTHR34039:SF1">
    <property type="entry name" value="UPF0102 PROTEIN YRAN"/>
    <property type="match status" value="1"/>
</dbReference>
<dbReference type="InterPro" id="IPR011335">
    <property type="entry name" value="Restrct_endonuc-II-like"/>
</dbReference>
<dbReference type="GO" id="GO:0003676">
    <property type="term" value="F:nucleic acid binding"/>
    <property type="evidence" value="ECO:0007669"/>
    <property type="project" value="InterPro"/>
</dbReference>
<sequence>MSNKRQIAEKKGRKAETLAVWWLRLHGYRIISRREKNPGGEIDIIAARGKTLVFAEVKARADFERGIQSISPRQMRRIVAAARYWRSTRENQQNYTCRFDILLVKPYLLIKHIKSAFDETGRAV</sequence>
<dbReference type="EMBL" id="UOEC01000028">
    <property type="protein sequence ID" value="VAV87354.1"/>
    <property type="molecule type" value="Genomic_DNA"/>
</dbReference>
<dbReference type="Gene3D" id="3.40.1350.10">
    <property type="match status" value="1"/>
</dbReference>
<dbReference type="NCBIfam" id="NF009151">
    <property type="entry name" value="PRK12497.1-5"/>
    <property type="match status" value="1"/>
</dbReference>
<dbReference type="HAMAP" id="MF_00048">
    <property type="entry name" value="UPF0102"/>
    <property type="match status" value="1"/>
</dbReference>
<reference evidence="1" key="1">
    <citation type="submission" date="2018-06" db="EMBL/GenBank/DDBJ databases">
        <authorList>
            <person name="Zhirakovskaya E."/>
        </authorList>
    </citation>
    <scope>NUCLEOTIDE SEQUENCE</scope>
</reference>
<dbReference type="Pfam" id="PF02021">
    <property type="entry name" value="UPF0102"/>
    <property type="match status" value="1"/>
</dbReference>
<evidence type="ECO:0000313" key="1">
    <source>
        <dbReference type="EMBL" id="VAV87354.1"/>
    </source>
</evidence>
<name>A0A3B0R1I2_9ZZZZ</name>
<dbReference type="SUPFAM" id="SSF52980">
    <property type="entry name" value="Restriction endonuclease-like"/>
    <property type="match status" value="1"/>
</dbReference>
<protein>
    <submittedName>
        <fullName evidence="1">Uncharacterized protein</fullName>
    </submittedName>
</protein>
<accession>A0A3B0R1I2</accession>
<proteinExistence type="inferred from homology"/>
<dbReference type="InterPro" id="IPR011856">
    <property type="entry name" value="tRNA_endonuc-like_dom_sf"/>
</dbReference>
<organism evidence="1">
    <name type="scientific">hydrothermal vent metagenome</name>
    <dbReference type="NCBI Taxonomy" id="652676"/>
    <lineage>
        <taxon>unclassified sequences</taxon>
        <taxon>metagenomes</taxon>
        <taxon>ecological metagenomes</taxon>
    </lineage>
</organism>
<dbReference type="AlphaFoldDB" id="A0A3B0R1I2"/>